<evidence type="ECO:0000256" key="1">
    <source>
        <dbReference type="SAM" id="MobiDB-lite"/>
    </source>
</evidence>
<dbReference type="EMBL" id="JAFMYW010000001">
    <property type="protein sequence ID" value="MBO0947498.1"/>
    <property type="molecule type" value="Genomic_DNA"/>
</dbReference>
<dbReference type="Proteomes" id="UP000664628">
    <property type="component" value="Unassembled WGS sequence"/>
</dbReference>
<dbReference type="RefSeq" id="WP_207327406.1">
    <property type="nucleotide sequence ID" value="NZ_JAFMYW010000001.1"/>
</dbReference>
<evidence type="ECO:0000313" key="3">
    <source>
        <dbReference type="Proteomes" id="UP000664628"/>
    </source>
</evidence>
<reference evidence="2 3" key="1">
    <citation type="submission" date="2021-03" db="EMBL/GenBank/DDBJ databases">
        <title>Fibrella sp. HMF5405 genome sequencing and assembly.</title>
        <authorList>
            <person name="Kang H."/>
            <person name="Kim H."/>
            <person name="Bae S."/>
            <person name="Joh K."/>
        </authorList>
    </citation>
    <scope>NUCLEOTIDE SEQUENCE [LARGE SCALE GENOMIC DNA]</scope>
    <source>
        <strain evidence="2 3">HMF5405</strain>
    </source>
</reference>
<gene>
    <name evidence="2" type="ORF">J2I46_02830</name>
</gene>
<sequence length="77" mass="8077">MNRLGTLPFASGGSVGYSPARFDSPATNIPAERLANANRGTNGPQRVEVVVTGKIRGNDNELQAARTARQGKILGRG</sequence>
<keyword evidence="3" id="KW-1185">Reference proteome</keyword>
<protein>
    <submittedName>
        <fullName evidence="2">Uncharacterized protein</fullName>
    </submittedName>
</protein>
<name>A0ABS3JBW7_9BACT</name>
<organism evidence="2 3">
    <name type="scientific">Fibrella forsythiae</name>
    <dbReference type="NCBI Taxonomy" id="2817061"/>
    <lineage>
        <taxon>Bacteria</taxon>
        <taxon>Pseudomonadati</taxon>
        <taxon>Bacteroidota</taxon>
        <taxon>Cytophagia</taxon>
        <taxon>Cytophagales</taxon>
        <taxon>Spirosomataceae</taxon>
        <taxon>Fibrella</taxon>
    </lineage>
</organism>
<accession>A0ABS3JBW7</accession>
<comment type="caution">
    <text evidence="2">The sequence shown here is derived from an EMBL/GenBank/DDBJ whole genome shotgun (WGS) entry which is preliminary data.</text>
</comment>
<feature type="region of interest" description="Disordered" evidence="1">
    <location>
        <begin position="1"/>
        <end position="23"/>
    </location>
</feature>
<proteinExistence type="predicted"/>
<evidence type="ECO:0000313" key="2">
    <source>
        <dbReference type="EMBL" id="MBO0947498.1"/>
    </source>
</evidence>